<keyword evidence="4" id="KW-1185">Reference proteome</keyword>
<name>A0ABV0MGH5_9TELE</name>
<evidence type="ECO:0000256" key="2">
    <source>
        <dbReference type="SAM" id="MobiDB-lite"/>
    </source>
</evidence>
<keyword evidence="1" id="KW-0175">Coiled coil</keyword>
<organism evidence="3 4">
    <name type="scientific">Goodea atripinnis</name>
    <dbReference type="NCBI Taxonomy" id="208336"/>
    <lineage>
        <taxon>Eukaryota</taxon>
        <taxon>Metazoa</taxon>
        <taxon>Chordata</taxon>
        <taxon>Craniata</taxon>
        <taxon>Vertebrata</taxon>
        <taxon>Euteleostomi</taxon>
        <taxon>Actinopterygii</taxon>
        <taxon>Neopterygii</taxon>
        <taxon>Teleostei</taxon>
        <taxon>Neoteleostei</taxon>
        <taxon>Acanthomorphata</taxon>
        <taxon>Ovalentaria</taxon>
        <taxon>Atherinomorphae</taxon>
        <taxon>Cyprinodontiformes</taxon>
        <taxon>Goodeidae</taxon>
        <taxon>Goodea</taxon>
    </lineage>
</organism>
<dbReference type="EMBL" id="JAHRIO010000559">
    <property type="protein sequence ID" value="MEQ2158199.1"/>
    <property type="molecule type" value="Genomic_DNA"/>
</dbReference>
<feature type="coiled-coil region" evidence="1">
    <location>
        <begin position="19"/>
        <end position="53"/>
    </location>
</feature>
<feature type="non-terminal residue" evidence="3">
    <location>
        <position position="1"/>
    </location>
</feature>
<comment type="caution">
    <text evidence="3">The sequence shown here is derived from an EMBL/GenBank/DDBJ whole genome shotgun (WGS) entry which is preliminary data.</text>
</comment>
<reference evidence="3 4" key="1">
    <citation type="submission" date="2021-06" db="EMBL/GenBank/DDBJ databases">
        <authorList>
            <person name="Palmer J.M."/>
        </authorList>
    </citation>
    <scope>NUCLEOTIDE SEQUENCE [LARGE SCALE GENOMIC DNA]</scope>
    <source>
        <strain evidence="3 4">GA_2019</strain>
        <tissue evidence="3">Muscle</tissue>
    </source>
</reference>
<feature type="region of interest" description="Disordered" evidence="2">
    <location>
        <begin position="92"/>
        <end position="118"/>
    </location>
</feature>
<dbReference type="Gene3D" id="1.20.58.60">
    <property type="match status" value="2"/>
</dbReference>
<evidence type="ECO:0000313" key="3">
    <source>
        <dbReference type="EMBL" id="MEQ2158199.1"/>
    </source>
</evidence>
<evidence type="ECO:0000313" key="4">
    <source>
        <dbReference type="Proteomes" id="UP001476798"/>
    </source>
</evidence>
<gene>
    <name evidence="3" type="ORF">GOODEAATRI_009802</name>
</gene>
<protein>
    <submittedName>
        <fullName evidence="3">Uncharacterized protein</fullName>
    </submittedName>
</protein>
<evidence type="ECO:0000256" key="1">
    <source>
        <dbReference type="SAM" id="Coils"/>
    </source>
</evidence>
<dbReference type="SUPFAM" id="SSF46966">
    <property type="entry name" value="Spectrin repeat"/>
    <property type="match status" value="1"/>
</dbReference>
<sequence>LNRQVDRLSEGLLNRTSQLEELSSRLKEFEEGRQTVERRLEAATHQIEVQEALGPQACSAKSLERLRSQQESLRSLQPQVVYLRDLAQGLVQDAPQTPGGSTEGAQRLQEQAKETEKEYDKVTDKIEQCCSSLESRLQGVGEVQAHVRDVFSRLADLDDELDSLSPVGRDADCLASQADAVKSFLSRLSDLRTELDGHATECTSMLRREGSSPDLLALRRETEALSRQAGKIEDAADRVQDFYRLVAELQGMLGRAEEGLNSQGAVGTEVEMIKQQLLEFKVGLAGFDMNVSGE</sequence>
<feature type="compositionally biased region" description="Polar residues" evidence="2">
    <location>
        <begin position="94"/>
        <end position="104"/>
    </location>
</feature>
<accession>A0ABV0MGH5</accession>
<dbReference type="Proteomes" id="UP001476798">
    <property type="component" value="Unassembled WGS sequence"/>
</dbReference>
<proteinExistence type="predicted"/>